<keyword evidence="1" id="KW-0472">Membrane</keyword>
<proteinExistence type="predicted"/>
<evidence type="ECO:0000313" key="4">
    <source>
        <dbReference type="Proteomes" id="UP001348149"/>
    </source>
</evidence>
<comment type="caution">
    <text evidence="3">The sequence shown here is derived from an EMBL/GenBank/DDBJ whole genome shotgun (WGS) entry which is preliminary data.</text>
</comment>
<keyword evidence="1" id="KW-1133">Transmembrane helix</keyword>
<evidence type="ECO:0000256" key="1">
    <source>
        <dbReference type="SAM" id="Phobius"/>
    </source>
</evidence>
<dbReference type="PANTHER" id="PTHR43646:SF6">
    <property type="entry name" value="PRE-MYCOFACTOCIN GLYCOSYLTRANSFERASE"/>
    <property type="match status" value="1"/>
</dbReference>
<dbReference type="Pfam" id="PF10111">
    <property type="entry name" value="Glyco_tranf_2_2"/>
    <property type="match status" value="1"/>
</dbReference>
<accession>A0ABU6HFR7</accession>
<sequence>MAAVDLVLIGRNEGARLVAGLASAQGQARRIVYVDSGSTDASVSEALRAGAEVVNLDMSVPFTAARARNAGFAALEANGPAPEFVQFVDGDCTIVPGYLDQARAHLETNDELGMVTGWRSEIHRDASVYNQLCDWEWRRPAGIIDACGGDMMVRAEAFRQVGGFDPTVIAAEDDEFCTRLRKAGWQLERIPVEMTRHDAAMFGFGQWWQRAVRTGHGFAQVGALHPDYFQRERRRAWAWAAGLPALAMFLMFWLGPWAILPFVAVYVFSWMRTARGLNRSGLPKSEARSHALLLTLSKFPNLIGMLRFYWRRFRNAQMRIIEYK</sequence>
<evidence type="ECO:0000313" key="3">
    <source>
        <dbReference type="EMBL" id="MEC3861304.1"/>
    </source>
</evidence>
<feature type="domain" description="Glycosyltransferase 2-like prokaryotic type" evidence="2">
    <location>
        <begin position="29"/>
        <end position="210"/>
    </location>
</feature>
<dbReference type="InterPro" id="IPR029044">
    <property type="entry name" value="Nucleotide-diphossugar_trans"/>
</dbReference>
<dbReference type="EMBL" id="JAYLLH010000009">
    <property type="protein sequence ID" value="MEC3861304.1"/>
    <property type="molecule type" value="Genomic_DNA"/>
</dbReference>
<organism evidence="3 4">
    <name type="scientific">Mesobacterium hydrothermale</name>
    <dbReference type="NCBI Taxonomy" id="3111907"/>
    <lineage>
        <taxon>Bacteria</taxon>
        <taxon>Pseudomonadati</taxon>
        <taxon>Pseudomonadota</taxon>
        <taxon>Alphaproteobacteria</taxon>
        <taxon>Rhodobacterales</taxon>
        <taxon>Roseobacteraceae</taxon>
        <taxon>Mesobacterium</taxon>
    </lineage>
</organism>
<dbReference type="PANTHER" id="PTHR43646">
    <property type="entry name" value="GLYCOSYLTRANSFERASE"/>
    <property type="match status" value="1"/>
</dbReference>
<gene>
    <name evidence="3" type="ORF">VK792_08410</name>
</gene>
<protein>
    <submittedName>
        <fullName evidence="3">Glycosyltransferase family 2 protein</fullName>
    </submittedName>
</protein>
<dbReference type="Gene3D" id="3.90.550.10">
    <property type="entry name" value="Spore Coat Polysaccharide Biosynthesis Protein SpsA, Chain A"/>
    <property type="match status" value="1"/>
</dbReference>
<keyword evidence="1" id="KW-0812">Transmembrane</keyword>
<evidence type="ECO:0000259" key="2">
    <source>
        <dbReference type="Pfam" id="PF10111"/>
    </source>
</evidence>
<dbReference type="RefSeq" id="WP_326297020.1">
    <property type="nucleotide sequence ID" value="NZ_JAYLLH010000009.1"/>
</dbReference>
<dbReference type="SUPFAM" id="SSF53448">
    <property type="entry name" value="Nucleotide-diphospho-sugar transferases"/>
    <property type="match status" value="1"/>
</dbReference>
<dbReference type="Proteomes" id="UP001348149">
    <property type="component" value="Unassembled WGS sequence"/>
</dbReference>
<keyword evidence="4" id="KW-1185">Reference proteome</keyword>
<name>A0ABU6HFR7_9RHOB</name>
<dbReference type="InterPro" id="IPR019290">
    <property type="entry name" value="GlycosylTrfase-like_prok"/>
</dbReference>
<feature type="transmembrane region" description="Helical" evidence="1">
    <location>
        <begin position="236"/>
        <end position="269"/>
    </location>
</feature>
<reference evidence="3 4" key="1">
    <citation type="submission" date="2024-01" db="EMBL/GenBank/DDBJ databases">
        <title>Mesobacterium rodlantinim sp. nov., isolated from shallow sea hydrothermal systems off Kueishantao Island.</title>
        <authorList>
            <person name="Su Z."/>
            <person name="Tang K."/>
        </authorList>
    </citation>
    <scope>NUCLEOTIDE SEQUENCE [LARGE SCALE GENOMIC DNA]</scope>
    <source>
        <strain evidence="3 4">TK19101</strain>
    </source>
</reference>